<dbReference type="InterPro" id="IPR036188">
    <property type="entry name" value="FAD/NAD-bd_sf"/>
</dbReference>
<feature type="chain" id="PRO_5002744891" evidence="6">
    <location>
        <begin position="28"/>
        <end position="638"/>
    </location>
</feature>
<keyword evidence="2" id="KW-0479">Metal-binding</keyword>
<keyword evidence="4" id="KW-0408">Iron</keyword>
<sequence>MAATGRVRIGAWAVALALLAISHAVQATTYNYDVVVYESTPGGIMAAVAAGRRNMTVAVVAAWPFIGGMCAGGLGKTDTGNTDVIGGYAHEFFARNGKVYGEGGPEYTLEPHVARDIFMEMMQEANVDLFRNQTVDTAETDGTKITSFTTLMGDTFNAKVFVDASYEGDLLARAGASYFVGREGRARYNESLGGNYPFDANHEFETRVDPYDENGNLIAWVSTDGPGIPYAEDKHVQSYNFRLCVTKNTSNLVPFTEPEGYDPKTWELARRFYNGSKPSIPSCNTGKVPNDKYDMNNCGPVSTDLIGGADEYPEANYSTRMQIWKRHKDYMQGLFWFLSTDESLPEDSRKAMQQWGYCKDEFVETGHWPWQLYVREARRLIGDEVFTQNTVMDNTGSGLGSLSIGMGSYNFDTHNAVRYDHGTKLAFTARNWDRYLTRVLCASSYVCDDPAVCTKFQIPYVFNEGDVETHPGHEYQIPVSVILPKKAELTNLLVPVCVSASHVGYATLRLEPQYMIMGHAAGVIATHAVQAGVAVHDVNMTNVAAELDRDGAIRSNLPPTPTPTPANCTYVEGYDYDHKPYSYPASSQQECCDICAGFDDCAFAIWRHSGSPANTCWPGTSYDNKVATDGVSVCQISK</sequence>
<keyword evidence="1" id="KW-0004">4Fe-4S</keyword>
<organism evidence="7 8">
    <name type="scientific">Monosiga brevicollis</name>
    <name type="common">Choanoflagellate</name>
    <dbReference type="NCBI Taxonomy" id="81824"/>
    <lineage>
        <taxon>Eukaryota</taxon>
        <taxon>Choanoflagellata</taxon>
        <taxon>Craspedida</taxon>
        <taxon>Salpingoecidae</taxon>
        <taxon>Monosiga</taxon>
    </lineage>
</organism>
<dbReference type="InterPro" id="IPR039650">
    <property type="entry name" value="HdrA-like"/>
</dbReference>
<evidence type="ECO:0000313" key="8">
    <source>
        <dbReference type="Proteomes" id="UP000001357"/>
    </source>
</evidence>
<dbReference type="GO" id="GO:0051539">
    <property type="term" value="F:4 iron, 4 sulfur cluster binding"/>
    <property type="evidence" value="ECO:0007669"/>
    <property type="project" value="UniProtKB-KW"/>
</dbReference>
<dbReference type="eggNOG" id="ENOG502S0PZ">
    <property type="taxonomic scope" value="Eukaryota"/>
</dbReference>
<dbReference type="GO" id="GO:0016491">
    <property type="term" value="F:oxidoreductase activity"/>
    <property type="evidence" value="ECO:0007669"/>
    <property type="project" value="UniProtKB-KW"/>
</dbReference>
<keyword evidence="3" id="KW-0560">Oxidoreductase</keyword>
<dbReference type="GeneID" id="5891090"/>
<feature type="signal peptide" evidence="6">
    <location>
        <begin position="1"/>
        <end position="27"/>
    </location>
</feature>
<proteinExistence type="predicted"/>
<evidence type="ECO:0000256" key="6">
    <source>
        <dbReference type="SAM" id="SignalP"/>
    </source>
</evidence>
<dbReference type="Gene3D" id="3.50.50.60">
    <property type="entry name" value="FAD/NAD(P)-binding domain"/>
    <property type="match status" value="1"/>
</dbReference>
<name>A9UZI7_MONBE</name>
<keyword evidence="6" id="KW-0732">Signal</keyword>
<keyword evidence="5" id="KW-0411">Iron-sulfur</keyword>
<keyword evidence="8" id="KW-1185">Reference proteome</keyword>
<dbReference type="GO" id="GO:0046872">
    <property type="term" value="F:metal ion binding"/>
    <property type="evidence" value="ECO:0007669"/>
    <property type="project" value="UniProtKB-KW"/>
</dbReference>
<dbReference type="KEGG" id="mbr:MONBRDRAFT_25474"/>
<dbReference type="AlphaFoldDB" id="A9UZI7"/>
<dbReference type="SUPFAM" id="SSF51905">
    <property type="entry name" value="FAD/NAD(P)-binding domain"/>
    <property type="match status" value="1"/>
</dbReference>
<dbReference type="InParanoid" id="A9UZI7"/>
<protein>
    <submittedName>
        <fullName evidence="7">Uncharacterized protein</fullName>
    </submittedName>
</protein>
<dbReference type="RefSeq" id="XP_001745814.1">
    <property type="nucleotide sequence ID" value="XM_001745762.1"/>
</dbReference>
<reference evidence="7 8" key="1">
    <citation type="journal article" date="2008" name="Nature">
        <title>The genome of the choanoflagellate Monosiga brevicollis and the origin of metazoans.</title>
        <authorList>
            <consortium name="JGI Sequencing"/>
            <person name="King N."/>
            <person name="Westbrook M.J."/>
            <person name="Young S.L."/>
            <person name="Kuo A."/>
            <person name="Abedin M."/>
            <person name="Chapman J."/>
            <person name="Fairclough S."/>
            <person name="Hellsten U."/>
            <person name="Isogai Y."/>
            <person name="Letunic I."/>
            <person name="Marr M."/>
            <person name="Pincus D."/>
            <person name="Putnam N."/>
            <person name="Rokas A."/>
            <person name="Wright K.J."/>
            <person name="Zuzow R."/>
            <person name="Dirks W."/>
            <person name="Good M."/>
            <person name="Goodstein D."/>
            <person name="Lemons D."/>
            <person name="Li W."/>
            <person name="Lyons J.B."/>
            <person name="Morris A."/>
            <person name="Nichols S."/>
            <person name="Richter D.J."/>
            <person name="Salamov A."/>
            <person name="Bork P."/>
            <person name="Lim W.A."/>
            <person name="Manning G."/>
            <person name="Miller W.T."/>
            <person name="McGinnis W."/>
            <person name="Shapiro H."/>
            <person name="Tjian R."/>
            <person name="Grigoriev I.V."/>
            <person name="Rokhsar D."/>
        </authorList>
    </citation>
    <scope>NUCLEOTIDE SEQUENCE [LARGE SCALE GENOMIC DNA]</scope>
    <source>
        <strain evidence="8">MX1 / ATCC 50154</strain>
    </source>
</reference>
<dbReference type="PANTHER" id="PTHR43498:SF1">
    <property type="entry name" value="COB--COM HETERODISULFIDE REDUCTASE IRON-SULFUR SUBUNIT A"/>
    <property type="match status" value="1"/>
</dbReference>
<evidence type="ECO:0000256" key="5">
    <source>
        <dbReference type="ARBA" id="ARBA00023014"/>
    </source>
</evidence>
<evidence type="ECO:0000256" key="2">
    <source>
        <dbReference type="ARBA" id="ARBA00022723"/>
    </source>
</evidence>
<evidence type="ECO:0000313" key="7">
    <source>
        <dbReference type="EMBL" id="EDQ89238.1"/>
    </source>
</evidence>
<dbReference type="OMA" id="HNVQRYV"/>
<gene>
    <name evidence="7" type="ORF">MONBRDRAFT_25474</name>
</gene>
<evidence type="ECO:0000256" key="1">
    <source>
        <dbReference type="ARBA" id="ARBA00022485"/>
    </source>
</evidence>
<evidence type="ECO:0000256" key="3">
    <source>
        <dbReference type="ARBA" id="ARBA00023002"/>
    </source>
</evidence>
<dbReference type="Pfam" id="PF12831">
    <property type="entry name" value="FAD_oxidored"/>
    <property type="match status" value="1"/>
</dbReference>
<dbReference type="EMBL" id="CH991551">
    <property type="protein sequence ID" value="EDQ89238.1"/>
    <property type="molecule type" value="Genomic_DNA"/>
</dbReference>
<evidence type="ECO:0000256" key="4">
    <source>
        <dbReference type="ARBA" id="ARBA00023004"/>
    </source>
</evidence>
<accession>A9UZI7</accession>
<dbReference type="PANTHER" id="PTHR43498">
    <property type="entry name" value="FERREDOXIN:COB-COM HETERODISULFIDE REDUCTASE SUBUNIT A"/>
    <property type="match status" value="1"/>
</dbReference>
<dbReference type="Proteomes" id="UP000001357">
    <property type="component" value="Unassembled WGS sequence"/>
</dbReference>